<reference evidence="2 3" key="1">
    <citation type="submission" date="2016-02" db="EMBL/GenBank/DDBJ databases">
        <title>Genome sequence of Halalkalicoccus paucihalophilus DSM 24557.</title>
        <authorList>
            <person name="Poehlein A."/>
            <person name="Daniel R."/>
        </authorList>
    </citation>
    <scope>NUCLEOTIDE SEQUENCE [LARGE SCALE GENOMIC DNA]</scope>
    <source>
        <strain evidence="2 3">DSM 24557</strain>
    </source>
</reference>
<protein>
    <submittedName>
        <fullName evidence="2">Uncharacterized protein</fullName>
    </submittedName>
</protein>
<feature type="transmembrane region" description="Helical" evidence="1">
    <location>
        <begin position="36"/>
        <end position="54"/>
    </location>
</feature>
<organism evidence="2 3">
    <name type="scientific">Halalkalicoccus paucihalophilus</name>
    <dbReference type="NCBI Taxonomy" id="1008153"/>
    <lineage>
        <taxon>Archaea</taxon>
        <taxon>Methanobacteriati</taxon>
        <taxon>Methanobacteriota</taxon>
        <taxon>Stenosarchaea group</taxon>
        <taxon>Halobacteria</taxon>
        <taxon>Halobacteriales</taxon>
        <taxon>Halococcaceae</taxon>
        <taxon>Halalkalicoccus</taxon>
    </lineage>
</organism>
<gene>
    <name evidence="2" type="ORF">HAPAU_25490</name>
</gene>
<comment type="caution">
    <text evidence="2">The sequence shown here is derived from an EMBL/GenBank/DDBJ whole genome shotgun (WGS) entry which is preliminary data.</text>
</comment>
<keyword evidence="1" id="KW-0472">Membrane</keyword>
<keyword evidence="1" id="KW-0812">Transmembrane</keyword>
<keyword evidence="1" id="KW-1133">Transmembrane helix</keyword>
<accession>A0A151ADY8</accession>
<keyword evidence="3" id="KW-1185">Reference proteome</keyword>
<evidence type="ECO:0000256" key="1">
    <source>
        <dbReference type="SAM" id="Phobius"/>
    </source>
</evidence>
<sequence length="55" mass="6272">MDHSSETIMRDWKIIATYIIVGFCLVVFVLTNPRLAFYVALCLWVLGAVVLLLSR</sequence>
<dbReference type="Proteomes" id="UP000075321">
    <property type="component" value="Unassembled WGS sequence"/>
</dbReference>
<name>A0A151ADY8_9EURY</name>
<feature type="transmembrane region" description="Helical" evidence="1">
    <location>
        <begin position="12"/>
        <end position="30"/>
    </location>
</feature>
<evidence type="ECO:0000313" key="2">
    <source>
        <dbReference type="EMBL" id="KYH25871.1"/>
    </source>
</evidence>
<dbReference type="AlphaFoldDB" id="A0A151ADY8"/>
<dbReference type="EMBL" id="LTAZ01000005">
    <property type="protein sequence ID" value="KYH25871.1"/>
    <property type="molecule type" value="Genomic_DNA"/>
</dbReference>
<proteinExistence type="predicted"/>
<dbReference type="PATRIC" id="fig|1008153.3.peg.2598"/>
<evidence type="ECO:0000313" key="3">
    <source>
        <dbReference type="Proteomes" id="UP000075321"/>
    </source>
</evidence>